<sequence length="404" mass="44087">MNFLVRNRQFFILLAGQGISIFGGQIYYVGLMWTIMKQTGSAMSLGASVICMTLPVILVMPFAGVLADRNIKKQMVMIADAVRACLMFLVALLLFEGYFSLTIINLCLVIISVVDAFFNPALSSAIPLILDKDHLSKGNAVFEFIRRTSAIIGPVVGGFLITFFSIGSVFVLNGLSFFVSFIFSLFLKIPQVTQAKPHESFVFKFKEGLIYTIHIKRLLFLTLVGGVIINFFLAPLDVLIIFTSKQLNFGSTGVGWIEASISVGALLGSIAILFGHIRSQIGFAAAGLIFEGVSLILSGLFPGLVSFILFFGLLGLGISFASIGIGTTLQLITDDDKRGRVNSFSSMLSSCTVPLGILFGSFLTSKLAVQWIFFFFGLIVAGSVMLLYAPFKEELQINKVFRRQ</sequence>
<keyword evidence="8" id="KW-1185">Reference proteome</keyword>
<evidence type="ECO:0000256" key="6">
    <source>
        <dbReference type="SAM" id="Phobius"/>
    </source>
</evidence>
<dbReference type="Gene3D" id="1.20.1250.20">
    <property type="entry name" value="MFS general substrate transporter like domains"/>
    <property type="match status" value="1"/>
</dbReference>
<keyword evidence="2" id="KW-1003">Cell membrane</keyword>
<evidence type="ECO:0000256" key="2">
    <source>
        <dbReference type="ARBA" id="ARBA00022475"/>
    </source>
</evidence>
<dbReference type="PANTHER" id="PTHR23513">
    <property type="entry name" value="INTEGRAL MEMBRANE EFFLUX PROTEIN-RELATED"/>
    <property type="match status" value="1"/>
</dbReference>
<evidence type="ECO:0000256" key="1">
    <source>
        <dbReference type="ARBA" id="ARBA00004651"/>
    </source>
</evidence>
<feature type="transmembrane region" description="Helical" evidence="6">
    <location>
        <begin position="281"/>
        <end position="301"/>
    </location>
</feature>
<feature type="transmembrane region" description="Helical" evidence="6">
    <location>
        <begin position="307"/>
        <end position="332"/>
    </location>
</feature>
<evidence type="ECO:0000256" key="3">
    <source>
        <dbReference type="ARBA" id="ARBA00022692"/>
    </source>
</evidence>
<protein>
    <submittedName>
        <fullName evidence="7">MFS transporter</fullName>
    </submittedName>
</protein>
<dbReference type="SUPFAM" id="SSF103473">
    <property type="entry name" value="MFS general substrate transporter"/>
    <property type="match status" value="1"/>
</dbReference>
<dbReference type="CDD" id="cd06173">
    <property type="entry name" value="MFS_MefA_like"/>
    <property type="match status" value="1"/>
</dbReference>
<dbReference type="Proteomes" id="UP001597399">
    <property type="component" value="Unassembled WGS sequence"/>
</dbReference>
<evidence type="ECO:0000313" key="7">
    <source>
        <dbReference type="EMBL" id="MFD2695527.1"/>
    </source>
</evidence>
<accession>A0ABW5SA34</accession>
<keyword evidence="5 6" id="KW-0472">Membrane</keyword>
<evidence type="ECO:0000256" key="4">
    <source>
        <dbReference type="ARBA" id="ARBA00022989"/>
    </source>
</evidence>
<reference evidence="8" key="1">
    <citation type="journal article" date="2019" name="Int. J. Syst. Evol. Microbiol.">
        <title>The Global Catalogue of Microorganisms (GCM) 10K type strain sequencing project: providing services to taxonomists for standard genome sequencing and annotation.</title>
        <authorList>
            <consortium name="The Broad Institute Genomics Platform"/>
            <consortium name="The Broad Institute Genome Sequencing Center for Infectious Disease"/>
            <person name="Wu L."/>
            <person name="Ma J."/>
        </authorList>
    </citation>
    <scope>NUCLEOTIDE SEQUENCE [LARGE SCALE GENOMIC DNA]</scope>
    <source>
        <strain evidence="8">TISTR 2466</strain>
    </source>
</reference>
<dbReference type="Pfam" id="PF07690">
    <property type="entry name" value="MFS_1"/>
    <property type="match status" value="1"/>
</dbReference>
<feature type="transmembrane region" description="Helical" evidence="6">
    <location>
        <begin position="170"/>
        <end position="187"/>
    </location>
</feature>
<keyword evidence="3 6" id="KW-0812">Transmembrane</keyword>
<gene>
    <name evidence="7" type="ORF">ACFSUE_18160</name>
</gene>
<evidence type="ECO:0000313" key="8">
    <source>
        <dbReference type="Proteomes" id="UP001597399"/>
    </source>
</evidence>
<feature type="transmembrane region" description="Helical" evidence="6">
    <location>
        <begin position="344"/>
        <end position="363"/>
    </location>
</feature>
<dbReference type="InterPro" id="IPR011701">
    <property type="entry name" value="MFS"/>
</dbReference>
<dbReference type="InterPro" id="IPR036259">
    <property type="entry name" value="MFS_trans_sf"/>
</dbReference>
<feature type="transmembrane region" description="Helical" evidence="6">
    <location>
        <begin position="369"/>
        <end position="389"/>
    </location>
</feature>
<dbReference type="PANTHER" id="PTHR23513:SF6">
    <property type="entry name" value="MAJOR FACILITATOR SUPERFAMILY ASSOCIATED DOMAIN-CONTAINING PROTEIN"/>
    <property type="match status" value="1"/>
</dbReference>
<comment type="caution">
    <text evidence="7">The sequence shown here is derived from an EMBL/GenBank/DDBJ whole genome shotgun (WGS) entry which is preliminary data.</text>
</comment>
<keyword evidence="4 6" id="KW-1133">Transmembrane helix</keyword>
<evidence type="ECO:0000256" key="5">
    <source>
        <dbReference type="ARBA" id="ARBA00023136"/>
    </source>
</evidence>
<feature type="transmembrane region" description="Helical" evidence="6">
    <location>
        <begin position="42"/>
        <end position="63"/>
    </location>
</feature>
<feature type="transmembrane region" description="Helical" evidence="6">
    <location>
        <begin position="254"/>
        <end position="274"/>
    </location>
</feature>
<name>A0ABW5SA34_9BACL</name>
<proteinExistence type="predicted"/>
<feature type="transmembrane region" description="Helical" evidence="6">
    <location>
        <begin position="218"/>
        <end position="242"/>
    </location>
</feature>
<feature type="transmembrane region" description="Helical" evidence="6">
    <location>
        <begin position="12"/>
        <end position="36"/>
    </location>
</feature>
<comment type="subcellular location">
    <subcellularLocation>
        <location evidence="1">Cell membrane</location>
        <topology evidence="1">Multi-pass membrane protein</topology>
    </subcellularLocation>
</comment>
<organism evidence="7 8">
    <name type="scientific">Sporolactobacillus shoreicorticis</name>
    <dbReference type="NCBI Taxonomy" id="1923877"/>
    <lineage>
        <taxon>Bacteria</taxon>
        <taxon>Bacillati</taxon>
        <taxon>Bacillota</taxon>
        <taxon>Bacilli</taxon>
        <taxon>Bacillales</taxon>
        <taxon>Sporolactobacillaceae</taxon>
        <taxon>Sporolactobacillus</taxon>
    </lineage>
</organism>
<dbReference type="EMBL" id="JBHUMQ010000049">
    <property type="protein sequence ID" value="MFD2695527.1"/>
    <property type="molecule type" value="Genomic_DNA"/>
</dbReference>
<dbReference type="RefSeq" id="WP_253060627.1">
    <property type="nucleotide sequence ID" value="NZ_JAMXWM010000006.1"/>
</dbReference>